<dbReference type="InterPro" id="IPR002931">
    <property type="entry name" value="Transglutaminase-like"/>
</dbReference>
<feature type="chain" id="PRO_5002537840" evidence="2">
    <location>
        <begin position="32"/>
        <end position="550"/>
    </location>
</feature>
<dbReference type="Gene3D" id="3.10.620.30">
    <property type="match status" value="1"/>
</dbReference>
<evidence type="ECO:0000313" key="4">
    <source>
        <dbReference type="EMBL" id="KKT69886.1"/>
    </source>
</evidence>
<accession>A0A0G1JE28</accession>
<feature type="transmembrane region" description="Helical" evidence="1">
    <location>
        <begin position="523"/>
        <end position="541"/>
    </location>
</feature>
<dbReference type="Pfam" id="PF01841">
    <property type="entry name" value="Transglut_core"/>
    <property type="match status" value="1"/>
</dbReference>
<organism evidence="4 5">
    <name type="scientific">candidate division WWE3 bacterium GW2011_GWB1_44_4</name>
    <dbReference type="NCBI Taxonomy" id="1619116"/>
    <lineage>
        <taxon>Bacteria</taxon>
        <taxon>Katanobacteria</taxon>
    </lineage>
</organism>
<comment type="caution">
    <text evidence="4">The sequence shown here is derived from an EMBL/GenBank/DDBJ whole genome shotgun (WGS) entry which is preliminary data.</text>
</comment>
<reference evidence="4 5" key="1">
    <citation type="journal article" date="2015" name="Nature">
        <title>rRNA introns, odd ribosomes, and small enigmatic genomes across a large radiation of phyla.</title>
        <authorList>
            <person name="Brown C.T."/>
            <person name="Hug L.A."/>
            <person name="Thomas B.C."/>
            <person name="Sharon I."/>
            <person name="Castelle C.J."/>
            <person name="Singh A."/>
            <person name="Wilkins M.J."/>
            <person name="Williams K.H."/>
            <person name="Banfield J.F."/>
        </authorList>
    </citation>
    <scope>NUCLEOTIDE SEQUENCE [LARGE SCALE GENOMIC DNA]</scope>
</reference>
<keyword evidence="1" id="KW-1133">Transmembrane helix</keyword>
<dbReference type="PANTHER" id="PTHR33490:SF6">
    <property type="entry name" value="SLL1049 PROTEIN"/>
    <property type="match status" value="1"/>
</dbReference>
<dbReference type="InterPro" id="IPR038765">
    <property type="entry name" value="Papain-like_cys_pep_sf"/>
</dbReference>
<proteinExistence type="predicted"/>
<name>A0A0G1JE28_UNCKA</name>
<dbReference type="EMBL" id="LCJD01000009">
    <property type="protein sequence ID" value="KKT69886.1"/>
    <property type="molecule type" value="Genomic_DNA"/>
</dbReference>
<evidence type="ECO:0000313" key="5">
    <source>
        <dbReference type="Proteomes" id="UP000034783"/>
    </source>
</evidence>
<dbReference type="AlphaFoldDB" id="A0A0G1JE28"/>
<keyword evidence="2" id="KW-0732">Signal</keyword>
<dbReference type="SMART" id="SM00460">
    <property type="entry name" value="TGc"/>
    <property type="match status" value="1"/>
</dbReference>
<feature type="domain" description="Transglutaminase-like" evidence="3">
    <location>
        <begin position="374"/>
        <end position="447"/>
    </location>
</feature>
<keyword evidence="1" id="KW-0812">Transmembrane</keyword>
<dbReference type="Proteomes" id="UP000034783">
    <property type="component" value="Unassembled WGS sequence"/>
</dbReference>
<evidence type="ECO:0000256" key="2">
    <source>
        <dbReference type="SAM" id="SignalP"/>
    </source>
</evidence>
<protein>
    <submittedName>
        <fullName evidence="4">Transglutaminase domain protein</fullName>
    </submittedName>
</protein>
<feature type="signal peptide" evidence="2">
    <location>
        <begin position="1"/>
        <end position="31"/>
    </location>
</feature>
<evidence type="ECO:0000256" key="1">
    <source>
        <dbReference type="SAM" id="Phobius"/>
    </source>
</evidence>
<keyword evidence="1" id="KW-0472">Membrane</keyword>
<gene>
    <name evidence="4" type="ORF">UW65_C0009G0004</name>
</gene>
<sequence>MYNRKMQPKTLVISCLVATALFISANQQARAEDADFDTVYNIDYQLEESGEVAVSETIGIVNQSPASVPSAFTEVIKNISVYNIKVLTAKDEELQSEIRQTESPGETHIKVPITNPSIGKGKKTEIRIAYKTKDLASKTGRILTIHIPKSLISDHIQEYNVALKVPRGFGPIVSISPKPVLEKMEEEGYILLFNKQTLKDYGISATFGDYQIMAFDLKYTLQNGSVFAATKEFALPMPIQGYQEIAITSISPTPTELYKDADGNVLAVVKLKGKEKVTVTAKGKAKIYAKKINPEKGGAFDQIDSAYQKYTQPDGYWESTNQELKAVADSITADESSVTQNALNIYAYIVKNIDYDFALAKTTGIISRKGALKTLQDKKGLCLDFADLFVALARSAGIPAREVDGYAYAKEGALTPIAQAGTTGDFLHSWAQYYDPKLGWVAVDPTWGKTSGLDYFSKLDNNHLAFSIKGVDSESPFPAGAYKLDSTEKHVTITFPEDEFFRSTSDYNLENLPRKGFDTIRPIIIFGFVVGLGLCMILMLGKTRSAGRYK</sequence>
<dbReference type="PANTHER" id="PTHR33490">
    <property type="entry name" value="BLR5614 PROTEIN-RELATED"/>
    <property type="match status" value="1"/>
</dbReference>
<evidence type="ECO:0000259" key="3">
    <source>
        <dbReference type="SMART" id="SM00460"/>
    </source>
</evidence>
<dbReference type="SUPFAM" id="SSF54001">
    <property type="entry name" value="Cysteine proteinases"/>
    <property type="match status" value="1"/>
</dbReference>